<evidence type="ECO:0000256" key="4">
    <source>
        <dbReference type="ARBA" id="ARBA00023136"/>
    </source>
</evidence>
<evidence type="ECO:0000256" key="3">
    <source>
        <dbReference type="ARBA" id="ARBA00022989"/>
    </source>
</evidence>
<evidence type="ECO:0000259" key="7">
    <source>
        <dbReference type="Pfam" id="PF04932"/>
    </source>
</evidence>
<feature type="transmembrane region" description="Helical" evidence="6">
    <location>
        <begin position="131"/>
        <end position="151"/>
    </location>
</feature>
<feature type="transmembrane region" description="Helical" evidence="6">
    <location>
        <begin position="158"/>
        <end position="177"/>
    </location>
</feature>
<keyword evidence="2 6" id="KW-0812">Transmembrane</keyword>
<feature type="transmembrane region" description="Helical" evidence="6">
    <location>
        <begin position="384"/>
        <end position="404"/>
    </location>
</feature>
<dbReference type="PANTHER" id="PTHR37422">
    <property type="entry name" value="TEICHURONIC ACID BIOSYNTHESIS PROTEIN TUAE"/>
    <property type="match status" value="1"/>
</dbReference>
<organism evidence="8 9">
    <name type="scientific">Aestuariivirga litoralis</name>
    <dbReference type="NCBI Taxonomy" id="2650924"/>
    <lineage>
        <taxon>Bacteria</taxon>
        <taxon>Pseudomonadati</taxon>
        <taxon>Pseudomonadota</taxon>
        <taxon>Alphaproteobacteria</taxon>
        <taxon>Hyphomicrobiales</taxon>
        <taxon>Aestuariivirgaceae</taxon>
        <taxon>Aestuariivirga</taxon>
    </lineage>
</organism>
<keyword evidence="4 6" id="KW-0472">Membrane</keyword>
<gene>
    <name evidence="8" type="ORF">DK847_02980</name>
</gene>
<feature type="transmembrane region" description="Helical" evidence="6">
    <location>
        <begin position="440"/>
        <end position="460"/>
    </location>
</feature>
<feature type="transmembrane region" description="Helical" evidence="6">
    <location>
        <begin position="235"/>
        <end position="254"/>
    </location>
</feature>
<dbReference type="Proteomes" id="UP000248795">
    <property type="component" value="Unassembled WGS sequence"/>
</dbReference>
<dbReference type="InterPro" id="IPR007016">
    <property type="entry name" value="O-antigen_ligase-rel_domated"/>
</dbReference>
<accession>A0A2W2BZ67</accession>
<dbReference type="GO" id="GO:0016020">
    <property type="term" value="C:membrane"/>
    <property type="evidence" value="ECO:0007669"/>
    <property type="project" value="UniProtKB-SubCell"/>
</dbReference>
<evidence type="ECO:0000256" key="1">
    <source>
        <dbReference type="ARBA" id="ARBA00004141"/>
    </source>
</evidence>
<evidence type="ECO:0000313" key="9">
    <source>
        <dbReference type="Proteomes" id="UP000248795"/>
    </source>
</evidence>
<feature type="transmembrane region" description="Helical" evidence="6">
    <location>
        <begin position="45"/>
        <end position="63"/>
    </location>
</feature>
<protein>
    <recommendedName>
        <fullName evidence="7">O-antigen ligase-related domain-containing protein</fullName>
    </recommendedName>
</protein>
<feature type="compositionally biased region" description="Basic and acidic residues" evidence="5">
    <location>
        <begin position="501"/>
        <end position="511"/>
    </location>
</feature>
<feature type="transmembrane region" description="Helical" evidence="6">
    <location>
        <begin position="207"/>
        <end position="223"/>
    </location>
</feature>
<comment type="caution">
    <text evidence="8">The sequence shown here is derived from an EMBL/GenBank/DDBJ whole genome shotgun (WGS) entry which is preliminary data.</text>
</comment>
<feature type="transmembrane region" description="Helical" evidence="6">
    <location>
        <begin position="260"/>
        <end position="277"/>
    </location>
</feature>
<feature type="compositionally biased region" description="Low complexity" evidence="5">
    <location>
        <begin position="459"/>
        <end position="470"/>
    </location>
</feature>
<reference evidence="9" key="1">
    <citation type="submission" date="2018-06" db="EMBL/GenBank/DDBJ databases">
        <title>Aestuariibacter litoralis strain KCTC 52945T.</title>
        <authorList>
            <person name="Li X."/>
            <person name="Salam N."/>
            <person name="Li J.-L."/>
            <person name="Chen Y.-M."/>
            <person name="Yang Z.-W."/>
            <person name="Zhang L.-Y."/>
            <person name="Han M.-X."/>
            <person name="Xiao M."/>
            <person name="Li W.-J."/>
        </authorList>
    </citation>
    <scope>NUCLEOTIDE SEQUENCE [LARGE SCALE GENOMIC DNA]</scope>
    <source>
        <strain evidence="9">KCTC 52945</strain>
    </source>
</reference>
<comment type="subcellular location">
    <subcellularLocation>
        <location evidence="1">Membrane</location>
        <topology evidence="1">Multi-pass membrane protein</topology>
    </subcellularLocation>
</comment>
<dbReference type="EMBL" id="QKVK01000001">
    <property type="protein sequence ID" value="PZF78776.1"/>
    <property type="molecule type" value="Genomic_DNA"/>
</dbReference>
<keyword evidence="3 6" id="KW-1133">Transmembrane helix</keyword>
<feature type="transmembrane region" description="Helical" evidence="6">
    <location>
        <begin position="297"/>
        <end position="318"/>
    </location>
</feature>
<dbReference type="AlphaFoldDB" id="A0A2W2BZ67"/>
<keyword evidence="9" id="KW-1185">Reference proteome</keyword>
<evidence type="ECO:0000256" key="2">
    <source>
        <dbReference type="ARBA" id="ARBA00022692"/>
    </source>
</evidence>
<evidence type="ECO:0000256" key="5">
    <source>
        <dbReference type="SAM" id="MobiDB-lite"/>
    </source>
</evidence>
<dbReference type="RefSeq" id="WP_111196104.1">
    <property type="nucleotide sequence ID" value="NZ_QKVK01000001.1"/>
</dbReference>
<feature type="domain" description="O-antigen ligase-related" evidence="7">
    <location>
        <begin position="244"/>
        <end position="391"/>
    </location>
</feature>
<evidence type="ECO:0000313" key="8">
    <source>
        <dbReference type="EMBL" id="PZF78776.1"/>
    </source>
</evidence>
<feature type="region of interest" description="Disordered" evidence="5">
    <location>
        <begin position="459"/>
        <end position="523"/>
    </location>
</feature>
<name>A0A2W2BZ67_9HYPH</name>
<feature type="transmembrane region" description="Helical" evidence="6">
    <location>
        <begin position="20"/>
        <end position="39"/>
    </location>
</feature>
<proteinExistence type="predicted"/>
<feature type="transmembrane region" description="Helical" evidence="6">
    <location>
        <begin position="75"/>
        <end position="93"/>
    </location>
</feature>
<dbReference type="Pfam" id="PF04932">
    <property type="entry name" value="Wzy_C"/>
    <property type="match status" value="1"/>
</dbReference>
<dbReference type="InterPro" id="IPR051533">
    <property type="entry name" value="WaaL-like"/>
</dbReference>
<sequence length="523" mass="56350">MSTATWTDRAPGQERALGHWAWPATLSFALLLAIVSGGSSQADSWAFLLFRLICIGILGVALLRLLSTKLARTEVLALLLVIAAVALVALQLVPLPFALFESLPGRAPIAKIFSIAGIPPQMMPMTLSPEATLACILTLLPPIAFFVALLTSGQRARWMLVGAILLGSIANTFLGLAQRLQGAKGGLYLYDMPFYGSATGFFSNRNNFAMLLCVAIPLTWALTQKLIRGRVLPPVAALAGGAVMMLIILMGLAASGSRSGILLGMLALTLSTLMVLVTPQGSDRGARRGQRAKMSVFAILGAAFIIGQFGMTGLLRIADSDPLTDSRSLMRRTTISAAAEYFPLGSGFGTFRPVYGMHEQPSAMERTYVNHAHNDWLELWLEGGVPAAILMACFLALFAYQTLRVWNPRGAYAEQVLPRAASIVALVLMLHSLVEFPLRMPSLACIFAGMMAILMAAPAARQPKPQQRQPSQRRRKDHGETHPERPAPPPAATTPPVFRVPRGDDDLRPRDGAGAPTERLTRR</sequence>
<evidence type="ECO:0000256" key="6">
    <source>
        <dbReference type="SAM" id="Phobius"/>
    </source>
</evidence>
<dbReference type="PANTHER" id="PTHR37422:SF21">
    <property type="entry name" value="EXOQ-LIKE PROTEIN"/>
    <property type="match status" value="1"/>
</dbReference>